<comment type="caution">
    <text evidence="2">The sequence shown here is derived from an EMBL/GenBank/DDBJ whole genome shotgun (WGS) entry which is preliminary data.</text>
</comment>
<dbReference type="InterPro" id="IPR025235">
    <property type="entry name" value="DUF4178"/>
</dbReference>
<dbReference type="EMBL" id="AQQZ01000005">
    <property type="protein sequence ID" value="KNG93325.1"/>
    <property type="molecule type" value="Genomic_DNA"/>
</dbReference>
<sequence>MATTYNCPNCGAAQDPAFRAARMMTCTSCGTTLFLDPSGARDAGSAGVMHDAPSLLTLGTDVRLAGAVWHVVGHARYSYGRGHWDEYWCTSGDDAAWISVDEGDVVVQRALPPDDAPRLSGPPPTGQTIEVASGFWGADTYRVTEREEARCEAIRGSFPEPLEVGETHTFVNANGEHGGLLSGEFWDGGQAWFLGEWVDPFDVRAA</sequence>
<keyword evidence="3" id="KW-1185">Reference proteome</keyword>
<protein>
    <recommendedName>
        <fullName evidence="1">DUF4178 domain-containing protein</fullName>
    </recommendedName>
</protein>
<reference evidence="2 3" key="1">
    <citation type="journal article" date="2015" name="Int. J. Syst. Evol. Microbiol.">
        <title>Aestuariivita atlantica sp. nov., isolated from deep sea sediment of the Atlantic Ocean.</title>
        <authorList>
            <person name="Li G."/>
            <person name="Lai Q."/>
            <person name="Du Y."/>
            <person name="Liu X."/>
            <person name="Sun F."/>
            <person name="Shao Z."/>
        </authorList>
    </citation>
    <scope>NUCLEOTIDE SEQUENCE [LARGE SCALE GENOMIC DNA]</scope>
    <source>
        <strain evidence="2 3">22II-S11-z3</strain>
    </source>
</reference>
<accession>A0A0L1JNI1</accession>
<dbReference type="RefSeq" id="WP_050531290.1">
    <property type="nucleotide sequence ID" value="NZ_AQQZ01000005.1"/>
</dbReference>
<dbReference type="STRING" id="1317121.ATO11_12850"/>
<organism evidence="2 3">
    <name type="scientific">Pseudaestuariivita atlantica</name>
    <dbReference type="NCBI Taxonomy" id="1317121"/>
    <lineage>
        <taxon>Bacteria</taxon>
        <taxon>Pseudomonadati</taxon>
        <taxon>Pseudomonadota</taxon>
        <taxon>Alphaproteobacteria</taxon>
        <taxon>Rhodobacterales</taxon>
        <taxon>Paracoccaceae</taxon>
        <taxon>Pseudaestuariivita</taxon>
    </lineage>
</organism>
<evidence type="ECO:0000313" key="3">
    <source>
        <dbReference type="Proteomes" id="UP000036938"/>
    </source>
</evidence>
<evidence type="ECO:0000313" key="2">
    <source>
        <dbReference type="EMBL" id="KNG93325.1"/>
    </source>
</evidence>
<feature type="domain" description="DUF4178" evidence="1">
    <location>
        <begin position="58"/>
        <end position="200"/>
    </location>
</feature>
<dbReference type="Proteomes" id="UP000036938">
    <property type="component" value="Unassembled WGS sequence"/>
</dbReference>
<name>A0A0L1JNI1_9RHOB</name>
<gene>
    <name evidence="2" type="ORF">ATO11_12850</name>
</gene>
<proteinExistence type="predicted"/>
<evidence type="ECO:0000259" key="1">
    <source>
        <dbReference type="Pfam" id="PF13785"/>
    </source>
</evidence>
<dbReference type="OrthoDB" id="228033at2"/>
<dbReference type="Pfam" id="PF13785">
    <property type="entry name" value="DUF4178"/>
    <property type="match status" value="1"/>
</dbReference>
<dbReference type="AlphaFoldDB" id="A0A0L1JNI1"/>